<comment type="caution">
    <text evidence="1">The sequence shown here is derived from an EMBL/GenBank/DDBJ whole genome shotgun (WGS) entry which is preliminary data.</text>
</comment>
<accession>A0A8X6IXS4</accession>
<sequence length="93" mass="11034">MLHTNSRHPCLVAKVFETGNSQKWNRNWLQDLLNVPLTCQTVCNEHQRVFSIIHNYVPRHDTRSSERMTFTTNLVLTNLLHTWIRLLSPPRQK</sequence>
<name>A0A8X6IXS4_9ARAC</name>
<gene>
    <name evidence="1" type="ORF">TNIN_249681</name>
</gene>
<evidence type="ECO:0000313" key="2">
    <source>
        <dbReference type="Proteomes" id="UP000886998"/>
    </source>
</evidence>
<protein>
    <submittedName>
        <fullName evidence="1">Uncharacterized protein</fullName>
    </submittedName>
</protein>
<dbReference type="AlphaFoldDB" id="A0A8X6IXS4"/>
<evidence type="ECO:0000313" key="1">
    <source>
        <dbReference type="EMBL" id="GFS64022.1"/>
    </source>
</evidence>
<keyword evidence="2" id="KW-1185">Reference proteome</keyword>
<dbReference type="Proteomes" id="UP000886998">
    <property type="component" value="Unassembled WGS sequence"/>
</dbReference>
<dbReference type="EMBL" id="BMAV01027982">
    <property type="protein sequence ID" value="GFS64022.1"/>
    <property type="molecule type" value="Genomic_DNA"/>
</dbReference>
<proteinExistence type="predicted"/>
<organism evidence="1 2">
    <name type="scientific">Trichonephila inaurata madagascariensis</name>
    <dbReference type="NCBI Taxonomy" id="2747483"/>
    <lineage>
        <taxon>Eukaryota</taxon>
        <taxon>Metazoa</taxon>
        <taxon>Ecdysozoa</taxon>
        <taxon>Arthropoda</taxon>
        <taxon>Chelicerata</taxon>
        <taxon>Arachnida</taxon>
        <taxon>Araneae</taxon>
        <taxon>Araneomorphae</taxon>
        <taxon>Entelegynae</taxon>
        <taxon>Araneoidea</taxon>
        <taxon>Nephilidae</taxon>
        <taxon>Trichonephila</taxon>
        <taxon>Trichonephila inaurata</taxon>
    </lineage>
</organism>
<reference evidence="1" key="1">
    <citation type="submission" date="2020-08" db="EMBL/GenBank/DDBJ databases">
        <title>Multicomponent nature underlies the extraordinary mechanical properties of spider dragline silk.</title>
        <authorList>
            <person name="Kono N."/>
            <person name="Nakamura H."/>
            <person name="Mori M."/>
            <person name="Yoshida Y."/>
            <person name="Ohtoshi R."/>
            <person name="Malay A.D."/>
            <person name="Moran D.A.P."/>
            <person name="Tomita M."/>
            <person name="Numata K."/>
            <person name="Arakawa K."/>
        </authorList>
    </citation>
    <scope>NUCLEOTIDE SEQUENCE</scope>
</reference>